<keyword evidence="8" id="KW-1185">Reference proteome</keyword>
<proteinExistence type="inferred from homology"/>
<protein>
    <recommendedName>
        <fullName evidence="3">Chitooligosaccharide deacetylase</fullName>
    </recommendedName>
    <alternativeName>
        <fullName evidence="4">Nodulation protein B</fullName>
    </alternativeName>
</protein>
<dbReference type="SUPFAM" id="SSF88713">
    <property type="entry name" value="Glycoside hydrolase/deacetylase"/>
    <property type="match status" value="1"/>
</dbReference>
<dbReference type="PROSITE" id="PS51677">
    <property type="entry name" value="NODB"/>
    <property type="match status" value="1"/>
</dbReference>
<name>A0A2P7BW03_9HYPH</name>
<dbReference type="GO" id="GO:0005975">
    <property type="term" value="P:carbohydrate metabolic process"/>
    <property type="evidence" value="ECO:0007669"/>
    <property type="project" value="InterPro"/>
</dbReference>
<comment type="function">
    <text evidence="1">Is involved in generating a small heat-stable compound (Nod), an acylated oligomer of N-acetylglucosamine, that stimulates mitosis in various plant protoplasts.</text>
</comment>
<evidence type="ECO:0000313" key="8">
    <source>
        <dbReference type="Proteomes" id="UP000241444"/>
    </source>
</evidence>
<dbReference type="InterPro" id="IPR050248">
    <property type="entry name" value="Polysacc_deacetylase_ArnD"/>
</dbReference>
<feature type="chain" id="PRO_5015186256" description="Chitooligosaccharide deacetylase" evidence="5">
    <location>
        <begin position="24"/>
        <end position="253"/>
    </location>
</feature>
<dbReference type="PANTHER" id="PTHR10587">
    <property type="entry name" value="GLYCOSYL TRANSFERASE-RELATED"/>
    <property type="match status" value="1"/>
</dbReference>
<evidence type="ECO:0000256" key="2">
    <source>
        <dbReference type="ARBA" id="ARBA00010973"/>
    </source>
</evidence>
<evidence type="ECO:0000256" key="3">
    <source>
        <dbReference type="ARBA" id="ARBA00020071"/>
    </source>
</evidence>
<organism evidence="7 8">
    <name type="scientific">Phyllobacterium brassicacearum</name>
    <dbReference type="NCBI Taxonomy" id="314235"/>
    <lineage>
        <taxon>Bacteria</taxon>
        <taxon>Pseudomonadati</taxon>
        <taxon>Pseudomonadota</taxon>
        <taxon>Alphaproteobacteria</taxon>
        <taxon>Hyphomicrobiales</taxon>
        <taxon>Phyllobacteriaceae</taxon>
        <taxon>Phyllobacterium</taxon>
    </lineage>
</organism>
<dbReference type="GO" id="GO:0016810">
    <property type="term" value="F:hydrolase activity, acting on carbon-nitrogen (but not peptide) bonds"/>
    <property type="evidence" value="ECO:0007669"/>
    <property type="project" value="InterPro"/>
</dbReference>
<evidence type="ECO:0000256" key="1">
    <source>
        <dbReference type="ARBA" id="ARBA00003236"/>
    </source>
</evidence>
<dbReference type="AlphaFoldDB" id="A0A2P7BW03"/>
<dbReference type="InterPro" id="IPR011330">
    <property type="entry name" value="Glyco_hydro/deAcase_b/a-brl"/>
</dbReference>
<dbReference type="OrthoDB" id="9814083at2"/>
<dbReference type="EMBL" id="PGGO01000001">
    <property type="protein sequence ID" value="PSH70647.1"/>
    <property type="molecule type" value="Genomic_DNA"/>
</dbReference>
<keyword evidence="5" id="KW-0732">Signal</keyword>
<evidence type="ECO:0000256" key="5">
    <source>
        <dbReference type="SAM" id="SignalP"/>
    </source>
</evidence>
<dbReference type="Gene3D" id="3.20.20.370">
    <property type="entry name" value="Glycoside hydrolase/deacetylase"/>
    <property type="match status" value="1"/>
</dbReference>
<feature type="signal peptide" evidence="5">
    <location>
        <begin position="1"/>
        <end position="23"/>
    </location>
</feature>
<gene>
    <name evidence="7" type="ORF">CU102_00910</name>
</gene>
<evidence type="ECO:0000259" key="6">
    <source>
        <dbReference type="PROSITE" id="PS51677"/>
    </source>
</evidence>
<comment type="caution">
    <text evidence="7">The sequence shown here is derived from an EMBL/GenBank/DDBJ whole genome shotgun (WGS) entry which is preliminary data.</text>
</comment>
<accession>A0A2P7BW03</accession>
<dbReference type="Pfam" id="PF01522">
    <property type="entry name" value="Polysacc_deac_1"/>
    <property type="match status" value="1"/>
</dbReference>
<reference evidence="8" key="1">
    <citation type="submission" date="2017-11" db="EMBL/GenBank/DDBJ databases">
        <authorList>
            <person name="Kuznetsova I."/>
            <person name="Sazanova A."/>
            <person name="Chirak E."/>
            <person name="Safronova V."/>
            <person name="Willems A."/>
        </authorList>
    </citation>
    <scope>NUCLEOTIDE SEQUENCE [LARGE SCALE GENOMIC DNA]</scope>
    <source>
        <strain evidence="8">STM 196</strain>
    </source>
</reference>
<feature type="domain" description="NodB homology" evidence="6">
    <location>
        <begin position="47"/>
        <end position="237"/>
    </location>
</feature>
<evidence type="ECO:0000256" key="4">
    <source>
        <dbReference type="ARBA" id="ARBA00032976"/>
    </source>
</evidence>
<dbReference type="InterPro" id="IPR002509">
    <property type="entry name" value="NODB_dom"/>
</dbReference>
<dbReference type="PANTHER" id="PTHR10587:SF134">
    <property type="entry name" value="SECRETED PROTEIN"/>
    <property type="match status" value="1"/>
</dbReference>
<comment type="similarity">
    <text evidence="2">Belongs to the polysaccharide deacetylase family.</text>
</comment>
<evidence type="ECO:0000313" key="7">
    <source>
        <dbReference type="EMBL" id="PSH70647.1"/>
    </source>
</evidence>
<dbReference type="Proteomes" id="UP000241444">
    <property type="component" value="Unassembled WGS sequence"/>
</dbReference>
<sequence length="253" mass="27139">MDPIVNKLSAVLAIPFLVLSASVASPHKDTHFVEPKLYIARGGNITPQVALTLDACSGQTDMRMLNALVENHIPATIFVTGRWLKHNAHSVAIMKAHPDLFELENHGLNHIPAIDNQPTMFGLKTAGSLAAIRTEIEGGANAMTAATLTKPAWYRDATARYSDDAITLVHQMGYRVAGYSLNADVGASLLAGQVEKRISAAKDGDVIIAHVNQPTRVAGEGVVKGILALKQKGFHFARLEDVQESEQPARPGV</sequence>